<dbReference type="InterPro" id="IPR042095">
    <property type="entry name" value="SUMF_sf"/>
</dbReference>
<protein>
    <submittedName>
        <fullName evidence="2">Formylglycine-generating enzyme required for sulfatase activity</fullName>
    </submittedName>
</protein>
<dbReference type="InterPro" id="IPR005532">
    <property type="entry name" value="SUMF_dom"/>
</dbReference>
<dbReference type="SUPFAM" id="SSF56436">
    <property type="entry name" value="C-type lectin-like"/>
    <property type="match status" value="1"/>
</dbReference>
<proteinExistence type="predicted"/>
<dbReference type="InterPro" id="IPR016187">
    <property type="entry name" value="CTDL_fold"/>
</dbReference>
<dbReference type="PANTHER" id="PTHR23150">
    <property type="entry name" value="SULFATASE MODIFYING FACTOR 1, 2"/>
    <property type="match status" value="1"/>
</dbReference>
<dbReference type="Proteomes" id="UP000294752">
    <property type="component" value="Unassembled WGS sequence"/>
</dbReference>
<keyword evidence="3" id="KW-1185">Reference proteome</keyword>
<dbReference type="EMBL" id="SNZV01000008">
    <property type="protein sequence ID" value="TDS10995.1"/>
    <property type="molecule type" value="Genomic_DNA"/>
</dbReference>
<dbReference type="RefSeq" id="WP_133641440.1">
    <property type="nucleotide sequence ID" value="NZ_SNZV01000008.1"/>
</dbReference>
<dbReference type="Pfam" id="PF03781">
    <property type="entry name" value="FGE-sulfatase"/>
    <property type="match status" value="1"/>
</dbReference>
<name>A0A4R7CU65_9SPHI</name>
<evidence type="ECO:0000313" key="3">
    <source>
        <dbReference type="Proteomes" id="UP000294752"/>
    </source>
</evidence>
<comment type="caution">
    <text evidence="2">The sequence shown here is derived from an EMBL/GenBank/DDBJ whole genome shotgun (WGS) entry which is preliminary data.</text>
</comment>
<dbReference type="InterPro" id="IPR051043">
    <property type="entry name" value="Sulfatase_Mod_Factor_Kinase"/>
</dbReference>
<evidence type="ECO:0000313" key="2">
    <source>
        <dbReference type="EMBL" id="TDS10995.1"/>
    </source>
</evidence>
<organism evidence="2 3">
    <name type="scientific">Sphingobacterium paludis</name>
    <dbReference type="NCBI Taxonomy" id="1476465"/>
    <lineage>
        <taxon>Bacteria</taxon>
        <taxon>Pseudomonadati</taxon>
        <taxon>Bacteroidota</taxon>
        <taxon>Sphingobacteriia</taxon>
        <taxon>Sphingobacteriales</taxon>
        <taxon>Sphingobacteriaceae</taxon>
        <taxon>Sphingobacterium</taxon>
    </lineage>
</organism>
<dbReference type="OrthoDB" id="9773278at2"/>
<accession>A0A4R7CU65</accession>
<dbReference type="Gene3D" id="3.90.1580.10">
    <property type="entry name" value="paralog of FGE (formylglycine-generating enzyme)"/>
    <property type="match status" value="1"/>
</dbReference>
<feature type="domain" description="Sulfatase-modifying factor enzyme-like" evidence="1">
    <location>
        <begin position="62"/>
        <end position="354"/>
    </location>
</feature>
<evidence type="ECO:0000259" key="1">
    <source>
        <dbReference type="Pfam" id="PF03781"/>
    </source>
</evidence>
<reference evidence="2 3" key="1">
    <citation type="submission" date="2019-03" db="EMBL/GenBank/DDBJ databases">
        <title>Genomic Encyclopedia of Type Strains, Phase III (KMG-III): the genomes of soil and plant-associated and newly described type strains.</title>
        <authorList>
            <person name="Whitman W."/>
        </authorList>
    </citation>
    <scope>NUCLEOTIDE SEQUENCE [LARGE SCALE GENOMIC DNA]</scope>
    <source>
        <strain evidence="2 3">CGMCC 1.12801</strain>
    </source>
</reference>
<dbReference type="PANTHER" id="PTHR23150:SF19">
    <property type="entry name" value="FORMYLGLYCINE-GENERATING ENZYME"/>
    <property type="match status" value="1"/>
</dbReference>
<sequence>MNTNNTIIWKASLLGLVIPALCGLAYTQELPSCCVEGAVSRGSLLSKQAASQPTSVIEKDPAKMILLEGGTFEMGSSRFNDAAAVHRVELSPYWIDEHEVTNAQFARFVQETGYVTVAERPLDPNDFPGVDPAILVPGSAVFQAVNPVGGLQDHTAWWQYVAGASWQHPEGPQSTIVGRENHPVVHVAYEDAAAYAQWAGKRLPTEAEWEYAAKGGEHTSAEFYWGSDLKHNGVWQANIFQGKFPEGNSKEDGYETTAPVKSFPANAYGLYDLSGNVWEWCADFYQPSYDVAQTNNPKGPSLSYDPQEPDAVKRVQRGGSFLCSDQYCERYKAGARGKGEISSTTNHVGFRCVKDVK</sequence>
<dbReference type="AlphaFoldDB" id="A0A4R7CU65"/>
<dbReference type="GO" id="GO:0120147">
    <property type="term" value="F:formylglycine-generating oxidase activity"/>
    <property type="evidence" value="ECO:0007669"/>
    <property type="project" value="TreeGrafter"/>
</dbReference>
<gene>
    <name evidence="2" type="ORF">B0I21_10852</name>
</gene>